<name>A0A165FXP6_EXIGL</name>
<evidence type="ECO:0008006" key="3">
    <source>
        <dbReference type="Google" id="ProtNLM"/>
    </source>
</evidence>
<protein>
    <recommendedName>
        <fullName evidence="3">F-box domain-containing protein</fullName>
    </recommendedName>
</protein>
<dbReference type="InParanoid" id="A0A165FXP6"/>
<keyword evidence="2" id="KW-1185">Reference proteome</keyword>
<organism evidence="1 2">
    <name type="scientific">Exidia glandulosa HHB12029</name>
    <dbReference type="NCBI Taxonomy" id="1314781"/>
    <lineage>
        <taxon>Eukaryota</taxon>
        <taxon>Fungi</taxon>
        <taxon>Dikarya</taxon>
        <taxon>Basidiomycota</taxon>
        <taxon>Agaricomycotina</taxon>
        <taxon>Agaricomycetes</taxon>
        <taxon>Auriculariales</taxon>
        <taxon>Exidiaceae</taxon>
        <taxon>Exidia</taxon>
    </lineage>
</organism>
<dbReference type="EMBL" id="KV426066">
    <property type="protein sequence ID" value="KZV89686.1"/>
    <property type="molecule type" value="Genomic_DNA"/>
</dbReference>
<sequence length="284" mass="31586">MATLAEFPVELYEYIILLAARACALDDKPTLAALARASRAIHAIVQPILVDTLLVTTSNLQAILAYAERRVFATTRCLVVEPVAKHGRVDGQEALCRALEDGNLILSALEMFYGPFDVLCNLAHSTIAKRVVLVPPALGGADIWIGELSQQQISHLSSMTHIHGGKDILSLLYATSEYMDLWMTESCLTHAVVVIEPTIEMFDTSRAASMISQLLSLSRLERLCVRVRQDVWVGSSLEAWVRVQKDARVWVYLVNDSDPPPYDLRMVMDSDYWLMGTPLIDKNT</sequence>
<dbReference type="Proteomes" id="UP000077266">
    <property type="component" value="Unassembled WGS sequence"/>
</dbReference>
<dbReference type="AlphaFoldDB" id="A0A165FXP6"/>
<evidence type="ECO:0000313" key="1">
    <source>
        <dbReference type="EMBL" id="KZV89686.1"/>
    </source>
</evidence>
<reference evidence="1 2" key="1">
    <citation type="journal article" date="2016" name="Mol. Biol. Evol.">
        <title>Comparative Genomics of Early-Diverging Mushroom-Forming Fungi Provides Insights into the Origins of Lignocellulose Decay Capabilities.</title>
        <authorList>
            <person name="Nagy L.G."/>
            <person name="Riley R."/>
            <person name="Tritt A."/>
            <person name="Adam C."/>
            <person name="Daum C."/>
            <person name="Floudas D."/>
            <person name="Sun H."/>
            <person name="Yadav J.S."/>
            <person name="Pangilinan J."/>
            <person name="Larsson K.H."/>
            <person name="Matsuura K."/>
            <person name="Barry K."/>
            <person name="Labutti K."/>
            <person name="Kuo R."/>
            <person name="Ohm R.A."/>
            <person name="Bhattacharya S.S."/>
            <person name="Shirouzu T."/>
            <person name="Yoshinaga Y."/>
            <person name="Martin F.M."/>
            <person name="Grigoriev I.V."/>
            <person name="Hibbett D.S."/>
        </authorList>
    </citation>
    <scope>NUCLEOTIDE SEQUENCE [LARGE SCALE GENOMIC DNA]</scope>
    <source>
        <strain evidence="1 2">HHB12029</strain>
    </source>
</reference>
<gene>
    <name evidence="1" type="ORF">EXIGLDRAFT_721113</name>
</gene>
<evidence type="ECO:0000313" key="2">
    <source>
        <dbReference type="Proteomes" id="UP000077266"/>
    </source>
</evidence>
<accession>A0A165FXP6</accession>
<proteinExistence type="predicted"/>